<protein>
    <submittedName>
        <fullName evidence="2">AMP-binding protein</fullName>
    </submittedName>
</protein>
<organism evidence="2 3">
    <name type="scientific">Chitinophaga tropicalis</name>
    <dbReference type="NCBI Taxonomy" id="2683588"/>
    <lineage>
        <taxon>Bacteria</taxon>
        <taxon>Pseudomonadati</taxon>
        <taxon>Bacteroidota</taxon>
        <taxon>Chitinophagia</taxon>
        <taxon>Chitinophagales</taxon>
        <taxon>Chitinophagaceae</taxon>
        <taxon>Chitinophaga</taxon>
    </lineage>
</organism>
<dbReference type="Pfam" id="PF00501">
    <property type="entry name" value="AMP-binding"/>
    <property type="match status" value="1"/>
</dbReference>
<name>A0A7K1U619_9BACT</name>
<dbReference type="InterPro" id="IPR000873">
    <property type="entry name" value="AMP-dep_synth/lig_dom"/>
</dbReference>
<keyword evidence="3" id="KW-1185">Reference proteome</keyword>
<sequence length="436" mass="48573">MKIPYLERQPADVIHRYQSRKLRELLHYLQANSPYYRRVFAARNVDIDLIHTVDDLVYLPVTTKEDLQQHNADFQCVPRKEIIDFVNTSGTLGRPVTFGLTDNDLDRLAYNEFLSFTTAGATAGDVFQLMVTMDKRFMAGMAYFLGARKMGAGIIRAGNGLPGMQWNTIMELRPDILIAVPSFLLKMLEYATAHGIDPNTTSVSKVICVGENIRNAGFSLNALGERIVSKWDVALHSTYAATEMGAAFTECAAGQGGHHQPELLIAEILDDQDQPVPEGQPGELTITTLGITGMPLLRFKTGDICTRHTAPCSCGRHTQRIGPVLGRKKQMIKLKGTTLYPSAIFDVLNRMEFVKEYVVEVFNNELDTDEVVLHIHCGDTRNETAAAIKQHLQAALRVTPQIKFASAEEIRALQASVSLRKLTQFIDRRTQTPVLV</sequence>
<feature type="domain" description="AMP-dependent synthetase/ligase" evidence="1">
    <location>
        <begin position="76"/>
        <end position="290"/>
    </location>
</feature>
<dbReference type="Proteomes" id="UP000461730">
    <property type="component" value="Unassembled WGS sequence"/>
</dbReference>
<comment type="caution">
    <text evidence="2">The sequence shown here is derived from an EMBL/GenBank/DDBJ whole genome shotgun (WGS) entry which is preliminary data.</text>
</comment>
<evidence type="ECO:0000259" key="1">
    <source>
        <dbReference type="Pfam" id="PF00501"/>
    </source>
</evidence>
<evidence type="ECO:0000313" key="2">
    <source>
        <dbReference type="EMBL" id="MVT09804.1"/>
    </source>
</evidence>
<dbReference type="PANTHER" id="PTHR43845">
    <property type="entry name" value="BLR5969 PROTEIN"/>
    <property type="match status" value="1"/>
</dbReference>
<dbReference type="PANTHER" id="PTHR43845:SF1">
    <property type="entry name" value="BLR5969 PROTEIN"/>
    <property type="match status" value="1"/>
</dbReference>
<evidence type="ECO:0000313" key="3">
    <source>
        <dbReference type="Proteomes" id="UP000461730"/>
    </source>
</evidence>
<gene>
    <name evidence="2" type="ORF">GO493_16150</name>
</gene>
<dbReference type="RefSeq" id="WP_157307242.1">
    <property type="nucleotide sequence ID" value="NZ_WRXN01000006.1"/>
</dbReference>
<proteinExistence type="predicted"/>
<dbReference type="Gene3D" id="3.30.300.30">
    <property type="match status" value="1"/>
</dbReference>
<dbReference type="EMBL" id="WRXN01000006">
    <property type="protein sequence ID" value="MVT09804.1"/>
    <property type="molecule type" value="Genomic_DNA"/>
</dbReference>
<accession>A0A7K1U619</accession>
<dbReference type="Gene3D" id="3.40.50.12780">
    <property type="entry name" value="N-terminal domain of ligase-like"/>
    <property type="match status" value="1"/>
</dbReference>
<dbReference type="InterPro" id="IPR045851">
    <property type="entry name" value="AMP-bd_C_sf"/>
</dbReference>
<dbReference type="AlphaFoldDB" id="A0A7K1U619"/>
<reference evidence="2 3" key="1">
    <citation type="submission" date="2019-12" db="EMBL/GenBank/DDBJ databases">
        <title>Chitinophaga sp. strain ysch24 (GDMCC 1.1355), whole genome shotgun sequence.</title>
        <authorList>
            <person name="Zhang X."/>
        </authorList>
    </citation>
    <scope>NUCLEOTIDE SEQUENCE [LARGE SCALE GENOMIC DNA]</scope>
    <source>
        <strain evidence="3">ysch24</strain>
    </source>
</reference>
<dbReference type="SUPFAM" id="SSF56801">
    <property type="entry name" value="Acetyl-CoA synthetase-like"/>
    <property type="match status" value="1"/>
</dbReference>
<dbReference type="InterPro" id="IPR042099">
    <property type="entry name" value="ANL_N_sf"/>
</dbReference>